<keyword evidence="1" id="KW-0175">Coiled coil</keyword>
<dbReference type="OrthoDB" id="10427320at2759"/>
<evidence type="ECO:0000313" key="4">
    <source>
        <dbReference type="Proteomes" id="UP001142489"/>
    </source>
</evidence>
<feature type="coiled-coil region" evidence="1">
    <location>
        <begin position="2"/>
        <end position="43"/>
    </location>
</feature>
<sequence length="92" mass="10666">MSHSLQETIENFKNVVEEMQKKMAAMRERTDEAYKKIHRLEVQKYAPTGTNNQLKKQPQDLSCQVALFEESKAAPKNSSRAPQRKGTFRVQK</sequence>
<evidence type="ECO:0000256" key="1">
    <source>
        <dbReference type="SAM" id="Coils"/>
    </source>
</evidence>
<accession>A0A9Q0XLS0</accession>
<proteinExistence type="predicted"/>
<organism evidence="3 4">
    <name type="scientific">Phrynocephalus forsythii</name>
    <dbReference type="NCBI Taxonomy" id="171643"/>
    <lineage>
        <taxon>Eukaryota</taxon>
        <taxon>Metazoa</taxon>
        <taxon>Chordata</taxon>
        <taxon>Craniata</taxon>
        <taxon>Vertebrata</taxon>
        <taxon>Euteleostomi</taxon>
        <taxon>Lepidosauria</taxon>
        <taxon>Squamata</taxon>
        <taxon>Bifurcata</taxon>
        <taxon>Unidentata</taxon>
        <taxon>Episquamata</taxon>
        <taxon>Toxicofera</taxon>
        <taxon>Iguania</taxon>
        <taxon>Acrodonta</taxon>
        <taxon>Agamidae</taxon>
        <taxon>Agaminae</taxon>
        <taxon>Phrynocephalus</taxon>
    </lineage>
</organism>
<protein>
    <submittedName>
        <fullName evidence="3">Uncharacterized protein</fullName>
    </submittedName>
</protein>
<reference evidence="3" key="1">
    <citation type="journal article" date="2023" name="DNA Res.">
        <title>Chromosome-level genome assembly of Phrynocephalus forsythii using third-generation DNA sequencing and Hi-C analysis.</title>
        <authorList>
            <person name="Qi Y."/>
            <person name="Zhao W."/>
            <person name="Zhao Y."/>
            <person name="Niu C."/>
            <person name="Cao S."/>
            <person name="Zhang Y."/>
        </authorList>
    </citation>
    <scope>NUCLEOTIDE SEQUENCE</scope>
    <source>
        <tissue evidence="3">Muscle</tissue>
    </source>
</reference>
<dbReference type="EMBL" id="JAPFRF010000010">
    <property type="protein sequence ID" value="KAJ7319771.1"/>
    <property type="molecule type" value="Genomic_DNA"/>
</dbReference>
<comment type="caution">
    <text evidence="3">The sequence shown here is derived from an EMBL/GenBank/DDBJ whole genome shotgun (WGS) entry which is preliminary data.</text>
</comment>
<name>A0A9Q0XLS0_9SAUR</name>
<feature type="compositionally biased region" description="Basic residues" evidence="2">
    <location>
        <begin position="82"/>
        <end position="92"/>
    </location>
</feature>
<dbReference type="Proteomes" id="UP001142489">
    <property type="component" value="Unassembled WGS sequence"/>
</dbReference>
<gene>
    <name evidence="3" type="ORF">JRQ81_019282</name>
</gene>
<evidence type="ECO:0000256" key="2">
    <source>
        <dbReference type="SAM" id="MobiDB-lite"/>
    </source>
</evidence>
<evidence type="ECO:0000313" key="3">
    <source>
        <dbReference type="EMBL" id="KAJ7319771.1"/>
    </source>
</evidence>
<dbReference type="AlphaFoldDB" id="A0A9Q0XLS0"/>
<keyword evidence="4" id="KW-1185">Reference proteome</keyword>
<feature type="region of interest" description="Disordered" evidence="2">
    <location>
        <begin position="71"/>
        <end position="92"/>
    </location>
</feature>